<evidence type="ECO:0000313" key="4">
    <source>
        <dbReference type="Proteomes" id="UP000234327"/>
    </source>
</evidence>
<accession>A0A2H1J7T9</accession>
<gene>
    <name evidence="1" type="ORF">BAURA63_01987</name>
    <name evidence="2" type="ORF">BAURA86_02327</name>
</gene>
<organism evidence="1 4">
    <name type="scientific">Brevibacterium aurantiacum</name>
    <dbReference type="NCBI Taxonomy" id="273384"/>
    <lineage>
        <taxon>Bacteria</taxon>
        <taxon>Bacillati</taxon>
        <taxon>Actinomycetota</taxon>
        <taxon>Actinomycetes</taxon>
        <taxon>Micrococcales</taxon>
        <taxon>Brevibacteriaceae</taxon>
        <taxon>Brevibacterium</taxon>
    </lineage>
</organism>
<dbReference type="EMBL" id="FXZI01000008">
    <property type="protein sequence ID" value="SMX93864.1"/>
    <property type="molecule type" value="Genomic_DNA"/>
</dbReference>
<dbReference type="Proteomes" id="UP000234300">
    <property type="component" value="Unassembled WGS sequence"/>
</dbReference>
<evidence type="ECO:0000313" key="1">
    <source>
        <dbReference type="EMBL" id="SMX83499.1"/>
    </source>
</evidence>
<evidence type="ECO:0000313" key="3">
    <source>
        <dbReference type="Proteomes" id="UP000234300"/>
    </source>
</evidence>
<evidence type="ECO:0000313" key="2">
    <source>
        <dbReference type="EMBL" id="SMX93864.1"/>
    </source>
</evidence>
<dbReference type="AlphaFoldDB" id="A0A2H1J7T9"/>
<dbReference type="RefSeq" id="WP_141322677.1">
    <property type="nucleotide sequence ID" value="NZ_BJME01000021.1"/>
</dbReference>
<proteinExistence type="predicted"/>
<protein>
    <submittedName>
        <fullName evidence="1">Uncharacterized protein</fullName>
    </submittedName>
</protein>
<dbReference type="Proteomes" id="UP000234327">
    <property type="component" value="Unassembled WGS sequence"/>
</dbReference>
<reference evidence="3 4" key="1">
    <citation type="submission" date="2017-03" db="EMBL/GenBank/DDBJ databases">
        <authorList>
            <person name="Afonso C.L."/>
            <person name="Miller P.J."/>
            <person name="Scott M.A."/>
            <person name="Spackman E."/>
            <person name="Goraichik I."/>
            <person name="Dimitrov K.M."/>
            <person name="Suarez D.L."/>
            <person name="Swayne D.E."/>
        </authorList>
    </citation>
    <scope>NUCLEOTIDE SEQUENCE [LARGE SCALE GENOMIC DNA]</scope>
    <source>
        <strain evidence="1">6</strain>
        <strain evidence="4">6(3)</strain>
        <strain evidence="2">8</strain>
        <strain evidence="3">8(6)</strain>
    </source>
</reference>
<dbReference type="EMBL" id="FXYZ01000007">
    <property type="protein sequence ID" value="SMX83499.1"/>
    <property type="molecule type" value="Genomic_DNA"/>
</dbReference>
<sequence>MSAQYSECGGIFTGMISAKNGHEILDAVGHEFQTALIDSVDQARIDLGDFQDFRPAWFPTFTQRFISSFIHERVWAELVRRIDASPESTIIDDEPVREIGWMNSFKLRVKRHRAGDVIAAFPTEGAKRWYEPTLPLDGLEVTHLAVGYKWMDGRIGPAVISYRESLDSRALWAVTLEREVERPATIRVEDVYETSMPELDLSGLVDSDEETGTDEL</sequence>
<name>A0A2H1J7T9_BREAU</name>